<comment type="caution">
    <text evidence="1">The sequence shown here is derived from an EMBL/GenBank/DDBJ whole genome shotgun (WGS) entry which is preliminary data.</text>
</comment>
<accession>A0ABQ3DHI3</accession>
<dbReference type="Proteomes" id="UP000653644">
    <property type="component" value="Unassembled WGS sequence"/>
</dbReference>
<gene>
    <name evidence="1" type="ORF">GCM10010345_91540</name>
</gene>
<name>A0ABQ3DHI3_9ACTN</name>
<organism evidence="1 2">
    <name type="scientific">Streptomyces canarius</name>
    <dbReference type="NCBI Taxonomy" id="285453"/>
    <lineage>
        <taxon>Bacteria</taxon>
        <taxon>Bacillati</taxon>
        <taxon>Actinomycetota</taxon>
        <taxon>Actinomycetes</taxon>
        <taxon>Kitasatosporales</taxon>
        <taxon>Streptomycetaceae</taxon>
        <taxon>Streptomyces</taxon>
    </lineage>
</organism>
<sequence length="72" mass="7801">MSDAFIADGSLGPWHGDRLLTHLVEGIAPEHGYVDLNIHSAWALLQVSPNLLRTGEAARVLRGRLAVMLDGE</sequence>
<evidence type="ECO:0000313" key="2">
    <source>
        <dbReference type="Proteomes" id="UP000653644"/>
    </source>
</evidence>
<proteinExistence type="predicted"/>
<dbReference type="EMBL" id="BMVN01000101">
    <property type="protein sequence ID" value="GHA74912.1"/>
    <property type="molecule type" value="Genomic_DNA"/>
</dbReference>
<reference evidence="2" key="1">
    <citation type="journal article" date="2019" name="Int. J. Syst. Evol. Microbiol.">
        <title>The Global Catalogue of Microorganisms (GCM) 10K type strain sequencing project: providing services to taxonomists for standard genome sequencing and annotation.</title>
        <authorList>
            <consortium name="The Broad Institute Genomics Platform"/>
            <consortium name="The Broad Institute Genome Sequencing Center for Infectious Disease"/>
            <person name="Wu L."/>
            <person name="Ma J."/>
        </authorList>
    </citation>
    <scope>NUCLEOTIDE SEQUENCE [LARGE SCALE GENOMIC DNA]</scope>
    <source>
        <strain evidence="2">JCM 4733</strain>
    </source>
</reference>
<evidence type="ECO:0000313" key="1">
    <source>
        <dbReference type="EMBL" id="GHA74912.1"/>
    </source>
</evidence>
<keyword evidence="2" id="KW-1185">Reference proteome</keyword>
<protein>
    <submittedName>
        <fullName evidence="1">Uncharacterized protein</fullName>
    </submittedName>
</protein>